<keyword evidence="3" id="KW-1185">Reference proteome</keyword>
<reference evidence="3" key="1">
    <citation type="journal article" date="2015" name="Genome Announc.">
        <title>Draft genome sequence of Talaromyces cellulolyticus strain Y-94, a source of lignocellulosic biomass-degrading enzymes.</title>
        <authorList>
            <person name="Fujii T."/>
            <person name="Koike H."/>
            <person name="Sawayama S."/>
            <person name="Yano S."/>
            <person name="Inoue H."/>
        </authorList>
    </citation>
    <scope>NUCLEOTIDE SEQUENCE [LARGE SCALE GENOMIC DNA]</scope>
    <source>
        <strain evidence="3">Y-94</strain>
    </source>
</reference>
<protein>
    <submittedName>
        <fullName evidence="2">Uncharacterized protein</fullName>
    </submittedName>
</protein>
<keyword evidence="1" id="KW-0732">Signal</keyword>
<dbReference type="Proteomes" id="UP000053095">
    <property type="component" value="Unassembled WGS sequence"/>
</dbReference>
<evidence type="ECO:0000313" key="3">
    <source>
        <dbReference type="Proteomes" id="UP000053095"/>
    </source>
</evidence>
<organism evidence="2 3">
    <name type="scientific">Talaromyces pinophilus</name>
    <name type="common">Penicillium pinophilum</name>
    <dbReference type="NCBI Taxonomy" id="128442"/>
    <lineage>
        <taxon>Eukaryota</taxon>
        <taxon>Fungi</taxon>
        <taxon>Dikarya</taxon>
        <taxon>Ascomycota</taxon>
        <taxon>Pezizomycotina</taxon>
        <taxon>Eurotiomycetes</taxon>
        <taxon>Eurotiomycetidae</taxon>
        <taxon>Eurotiales</taxon>
        <taxon>Trichocomaceae</taxon>
        <taxon>Talaromyces</taxon>
        <taxon>Talaromyces sect. Talaromyces</taxon>
    </lineage>
</organism>
<feature type="signal peptide" evidence="1">
    <location>
        <begin position="1"/>
        <end position="19"/>
    </location>
</feature>
<sequence>MKSIIALSAMAGLVSVALTAPSRLHLRSGDTQEVNVMIQQIKSTSETDIAVVSQDTSEIIGYSCSSTLNSGAFADLPITADIDENGAGTLTVGSTTYKVHEDRDTSGGIACARIFNDGESFLDCAVPVPSSLNLSPLGDQETTCFNSGAIPGLQSAYKSMLAQQGPPEPANLTRRDLSLSRPVLDERQCGIWSASSQVVGDGNPHQNYYLKQLSENINCGAADSCSVGQTESVSYTIGWTASATAEEWLTGGFAVSASWTTGNTYSCNGGSGDTICVWYNTAHTAYTCENGEFNACTGFSGDGDNFVMYSPNSNNVGGGYYCVVGTCRSQGEGYWNYDGPAGGPQD</sequence>
<accession>A0A0B8N5Z2</accession>
<proteinExistence type="predicted"/>
<dbReference type="AlphaFoldDB" id="A0A0B8N5Z2"/>
<evidence type="ECO:0000256" key="1">
    <source>
        <dbReference type="SAM" id="SignalP"/>
    </source>
</evidence>
<gene>
    <name evidence="2" type="ORF">TCE0_043f15727</name>
</gene>
<name>A0A0B8N5Z2_TALPI</name>
<feature type="chain" id="PRO_5002121314" evidence="1">
    <location>
        <begin position="20"/>
        <end position="346"/>
    </location>
</feature>
<dbReference type="EMBL" id="DF933839">
    <property type="protein sequence ID" value="GAM42079.1"/>
    <property type="molecule type" value="Genomic_DNA"/>
</dbReference>
<evidence type="ECO:0000313" key="2">
    <source>
        <dbReference type="EMBL" id="GAM42079.1"/>
    </source>
</evidence>